<dbReference type="EMBL" id="JAUSUL010000002">
    <property type="protein sequence ID" value="MDQ0315304.1"/>
    <property type="molecule type" value="Genomic_DNA"/>
</dbReference>
<accession>A0AAE3VND9</accession>
<dbReference type="Proteomes" id="UP001229244">
    <property type="component" value="Unassembled WGS sequence"/>
</dbReference>
<dbReference type="AlphaFoldDB" id="A0AAE3VND9"/>
<dbReference type="SUPFAM" id="SSF52172">
    <property type="entry name" value="CheY-like"/>
    <property type="match status" value="1"/>
</dbReference>
<dbReference type="PROSITE" id="PS50110">
    <property type="entry name" value="RESPONSE_REGULATORY"/>
    <property type="match status" value="1"/>
</dbReference>
<dbReference type="InterPro" id="IPR011006">
    <property type="entry name" value="CheY-like_superfamily"/>
</dbReference>
<keyword evidence="5" id="KW-1185">Reference proteome</keyword>
<dbReference type="SMART" id="SM00448">
    <property type="entry name" value="REC"/>
    <property type="match status" value="1"/>
</dbReference>
<gene>
    <name evidence="4" type="ORF">J2S73_001761</name>
</gene>
<dbReference type="Gene3D" id="3.40.50.2300">
    <property type="match status" value="1"/>
</dbReference>
<comment type="caution">
    <text evidence="4">The sequence shown here is derived from an EMBL/GenBank/DDBJ whole genome shotgun (WGS) entry which is preliminary data.</text>
</comment>
<reference evidence="4" key="1">
    <citation type="submission" date="2023-07" db="EMBL/GenBank/DDBJ databases">
        <title>Genomic Encyclopedia of Type Strains, Phase IV (KMG-IV): sequencing the most valuable type-strain genomes for metagenomic binning, comparative biology and taxonomic classification.</title>
        <authorList>
            <person name="Goeker M."/>
        </authorList>
    </citation>
    <scope>NUCLEOTIDE SEQUENCE</scope>
    <source>
        <strain evidence="4">DSM 21202</strain>
    </source>
</reference>
<dbReference type="RefSeq" id="WP_306885138.1">
    <property type="nucleotide sequence ID" value="NZ_JAUSUL010000002.1"/>
</dbReference>
<feature type="domain" description="Response regulatory" evidence="3">
    <location>
        <begin position="2"/>
        <end position="116"/>
    </location>
</feature>
<protein>
    <submittedName>
        <fullName evidence="4">FixJ family two-component response regulator</fullName>
    </submittedName>
</protein>
<keyword evidence="1" id="KW-0597">Phosphoprotein</keyword>
<proteinExistence type="predicted"/>
<dbReference type="GO" id="GO:0000160">
    <property type="term" value="P:phosphorelay signal transduction system"/>
    <property type="evidence" value="ECO:0007669"/>
    <property type="project" value="InterPro"/>
</dbReference>
<feature type="modified residue" description="4-aspartylphosphate" evidence="1">
    <location>
        <position position="51"/>
    </location>
</feature>
<name>A0AAE3VND9_9HYPH</name>
<sequence length="138" mass="15230">MTIHILEDDTSVLDALRVLVELDGVRPAVHRSAESFFRSPPPDRDDLVIVDVELPGIGGVAVIRWLRRLQAPPRIVAISAQSEHYLSRVFKREPMPLMLQKPLREDALAAVFEDGRLGREGHDAPLPDGSGPGRPDGM</sequence>
<evidence type="ECO:0000313" key="5">
    <source>
        <dbReference type="Proteomes" id="UP001229244"/>
    </source>
</evidence>
<evidence type="ECO:0000256" key="1">
    <source>
        <dbReference type="PROSITE-ProRule" id="PRU00169"/>
    </source>
</evidence>
<dbReference type="Pfam" id="PF00072">
    <property type="entry name" value="Response_reg"/>
    <property type="match status" value="1"/>
</dbReference>
<evidence type="ECO:0000256" key="2">
    <source>
        <dbReference type="SAM" id="MobiDB-lite"/>
    </source>
</evidence>
<dbReference type="InterPro" id="IPR001789">
    <property type="entry name" value="Sig_transdc_resp-reg_receiver"/>
</dbReference>
<organism evidence="4 5">
    <name type="scientific">Amorphus orientalis</name>
    <dbReference type="NCBI Taxonomy" id="649198"/>
    <lineage>
        <taxon>Bacteria</taxon>
        <taxon>Pseudomonadati</taxon>
        <taxon>Pseudomonadota</taxon>
        <taxon>Alphaproteobacteria</taxon>
        <taxon>Hyphomicrobiales</taxon>
        <taxon>Amorphaceae</taxon>
        <taxon>Amorphus</taxon>
    </lineage>
</organism>
<evidence type="ECO:0000259" key="3">
    <source>
        <dbReference type="PROSITE" id="PS50110"/>
    </source>
</evidence>
<evidence type="ECO:0000313" key="4">
    <source>
        <dbReference type="EMBL" id="MDQ0315304.1"/>
    </source>
</evidence>
<feature type="region of interest" description="Disordered" evidence="2">
    <location>
        <begin position="118"/>
        <end position="138"/>
    </location>
</feature>